<organism evidence="1">
    <name type="scientific">Hexamita inflata</name>
    <dbReference type="NCBI Taxonomy" id="28002"/>
    <lineage>
        <taxon>Eukaryota</taxon>
        <taxon>Metamonada</taxon>
        <taxon>Diplomonadida</taxon>
        <taxon>Hexamitidae</taxon>
        <taxon>Hexamitinae</taxon>
        <taxon>Hexamita</taxon>
    </lineage>
</organism>
<dbReference type="Gene3D" id="3.40.50.300">
    <property type="entry name" value="P-loop containing nucleotide triphosphate hydrolases"/>
    <property type="match status" value="1"/>
</dbReference>
<proteinExistence type="predicted"/>
<dbReference type="Pfam" id="PF03266">
    <property type="entry name" value="NTPase_1"/>
    <property type="match status" value="1"/>
</dbReference>
<evidence type="ECO:0000313" key="1">
    <source>
        <dbReference type="EMBL" id="CAI9939240.1"/>
    </source>
</evidence>
<gene>
    <name evidence="1" type="ORF">HINF_LOCUS26885</name>
    <name evidence="2" type="ORF">HINF_LOCUS74644</name>
</gene>
<name>A0AA86PGS5_9EUKA</name>
<dbReference type="EMBL" id="CAXDID020000640">
    <property type="protein sequence ID" value="CAL6107760.1"/>
    <property type="molecule type" value="Genomic_DNA"/>
</dbReference>
<comment type="caution">
    <text evidence="1">The sequence shown here is derived from an EMBL/GenBank/DDBJ whole genome shotgun (WGS) entry which is preliminary data.</text>
</comment>
<reference evidence="2 3" key="2">
    <citation type="submission" date="2024-07" db="EMBL/GenBank/DDBJ databases">
        <authorList>
            <person name="Akdeniz Z."/>
        </authorList>
    </citation>
    <scope>NUCLEOTIDE SEQUENCE [LARGE SCALE GENOMIC DNA]</scope>
</reference>
<accession>A0AA86PGS5</accession>
<evidence type="ECO:0000313" key="2">
    <source>
        <dbReference type="EMBL" id="CAL6107760.1"/>
    </source>
</evidence>
<dbReference type="GO" id="GO:0017111">
    <property type="term" value="F:ribonucleoside triphosphate phosphatase activity"/>
    <property type="evidence" value="ECO:0007669"/>
    <property type="project" value="InterPro"/>
</dbReference>
<evidence type="ECO:0000313" key="3">
    <source>
        <dbReference type="Proteomes" id="UP001642409"/>
    </source>
</evidence>
<keyword evidence="3" id="KW-1185">Reference proteome</keyword>
<evidence type="ECO:0008006" key="4">
    <source>
        <dbReference type="Google" id="ProtNLM"/>
    </source>
</evidence>
<sequence length="155" mass="17614">MLIFYTGAIRTGKTTTVSNVCADRPDVSGFVTPDNELGKRVMRFFPSSETIEFETESSDCVEVGLRFKFSKTAFARGNELISQFSSSQFKFLVIDELGRFELVKRSGFYEAFKNLKLRSDQKAIVIVREELVEQAINEFGGIAVRNKEELERAMQ</sequence>
<reference evidence="1" key="1">
    <citation type="submission" date="2023-06" db="EMBL/GenBank/DDBJ databases">
        <authorList>
            <person name="Kurt Z."/>
        </authorList>
    </citation>
    <scope>NUCLEOTIDE SEQUENCE</scope>
</reference>
<dbReference type="AlphaFoldDB" id="A0AA86PGS5"/>
<dbReference type="InterPro" id="IPR004948">
    <property type="entry name" value="Nuc-triphosphatase_THEP1"/>
</dbReference>
<dbReference type="EMBL" id="CATOUU010000663">
    <property type="protein sequence ID" value="CAI9939240.1"/>
    <property type="molecule type" value="Genomic_DNA"/>
</dbReference>
<protein>
    <recommendedName>
        <fullName evidence="4">NTPase</fullName>
    </recommendedName>
</protein>
<dbReference type="InterPro" id="IPR027417">
    <property type="entry name" value="P-loop_NTPase"/>
</dbReference>
<dbReference type="Proteomes" id="UP001642409">
    <property type="component" value="Unassembled WGS sequence"/>
</dbReference>